<keyword evidence="5" id="KW-1185">Reference proteome</keyword>
<feature type="compositionally biased region" description="Pro residues" evidence="1">
    <location>
        <begin position="75"/>
        <end position="86"/>
    </location>
</feature>
<accession>A0A1X0YEP6</accession>
<feature type="transmembrane region" description="Helical" evidence="2">
    <location>
        <begin position="41"/>
        <end position="66"/>
    </location>
</feature>
<organism evidence="4 5">
    <name type="scientific">Geothermobacter hydrogeniphilus</name>
    <dbReference type="NCBI Taxonomy" id="1969733"/>
    <lineage>
        <taxon>Bacteria</taxon>
        <taxon>Pseudomonadati</taxon>
        <taxon>Thermodesulfobacteriota</taxon>
        <taxon>Desulfuromonadia</taxon>
        <taxon>Desulfuromonadales</taxon>
        <taxon>Geothermobacteraceae</taxon>
        <taxon>Geothermobacter</taxon>
    </lineage>
</organism>
<feature type="compositionally biased region" description="Low complexity" evidence="1">
    <location>
        <begin position="87"/>
        <end position="109"/>
    </location>
</feature>
<dbReference type="RefSeq" id="WP_085008859.1">
    <property type="nucleotide sequence ID" value="NZ_NAAD01000001.1"/>
</dbReference>
<evidence type="ECO:0000259" key="3">
    <source>
        <dbReference type="Pfam" id="PF16537"/>
    </source>
</evidence>
<dbReference type="InterPro" id="IPR032389">
    <property type="entry name" value="GspB_C"/>
</dbReference>
<name>A0A1X0YEP6_9BACT</name>
<keyword evidence="2" id="KW-0472">Membrane</keyword>
<evidence type="ECO:0000256" key="2">
    <source>
        <dbReference type="SAM" id="Phobius"/>
    </source>
</evidence>
<feature type="region of interest" description="Disordered" evidence="1">
    <location>
        <begin position="74"/>
        <end position="111"/>
    </location>
</feature>
<dbReference type="OrthoDB" id="5402565at2"/>
<evidence type="ECO:0000256" key="1">
    <source>
        <dbReference type="SAM" id="MobiDB-lite"/>
    </source>
</evidence>
<dbReference type="STRING" id="1969733.B5V00_01665"/>
<keyword evidence="2" id="KW-1133">Transmembrane helix</keyword>
<feature type="domain" description="Type II secretion system protein GspB C-terminal" evidence="3">
    <location>
        <begin position="115"/>
        <end position="171"/>
    </location>
</feature>
<gene>
    <name evidence="4" type="ORF">B5V00_01665</name>
</gene>
<dbReference type="Pfam" id="PF16537">
    <property type="entry name" value="T2SSB"/>
    <property type="match status" value="1"/>
</dbReference>
<evidence type="ECO:0000313" key="4">
    <source>
        <dbReference type="EMBL" id="ORJ63599.1"/>
    </source>
</evidence>
<reference evidence="4 5" key="1">
    <citation type="submission" date="2017-03" db="EMBL/GenBank/DDBJ databases">
        <title>Genome sequence of Geothermobacter sp. EPR-M, Deep-Sea Iron Reducer.</title>
        <authorList>
            <person name="Tully B."/>
            <person name="Savalia P."/>
            <person name="Abuyen K."/>
            <person name="Baughan C."/>
            <person name="Romero E."/>
            <person name="Ronkowski C."/>
            <person name="Torres B."/>
            <person name="Tremblay J."/>
            <person name="Trujillo A."/>
            <person name="Tyler M."/>
            <person name="Perez-Rodriguez I."/>
            <person name="Amend J."/>
        </authorList>
    </citation>
    <scope>NUCLEOTIDE SEQUENCE [LARGE SCALE GENOMIC DNA]</scope>
    <source>
        <strain evidence="4 5">EPR-M</strain>
    </source>
</reference>
<dbReference type="Proteomes" id="UP000193136">
    <property type="component" value="Unassembled WGS sequence"/>
</dbReference>
<keyword evidence="2" id="KW-0812">Transmembrane</keyword>
<dbReference type="GO" id="GO:0015627">
    <property type="term" value="C:type II protein secretion system complex"/>
    <property type="evidence" value="ECO:0007669"/>
    <property type="project" value="InterPro"/>
</dbReference>
<sequence length="176" mass="19240">MSSILKALKKLEEEKNRRQQGKVDIATDILRATGRSGKRNWLMPLILIVLVLGGTLGGMFVARMFLPEAMRQPVQTPPVQTPPVQTPPVQTQPAQSQPAQSQPAQSQPADRFEHPRLVVSGIAYQSNAENRMAVVNDLPVLAGTTVAGVEVVEILPDKVVFRFKGKQFSVPLSDLP</sequence>
<dbReference type="AlphaFoldDB" id="A0A1X0YEP6"/>
<proteinExistence type="predicted"/>
<protein>
    <recommendedName>
        <fullName evidence="3">Type II secretion system protein GspB C-terminal domain-containing protein</fullName>
    </recommendedName>
</protein>
<evidence type="ECO:0000313" key="5">
    <source>
        <dbReference type="Proteomes" id="UP000193136"/>
    </source>
</evidence>
<comment type="caution">
    <text evidence="4">The sequence shown here is derived from an EMBL/GenBank/DDBJ whole genome shotgun (WGS) entry which is preliminary data.</text>
</comment>
<dbReference type="EMBL" id="NAAD01000001">
    <property type="protein sequence ID" value="ORJ63599.1"/>
    <property type="molecule type" value="Genomic_DNA"/>
</dbReference>